<accession>A0A4Q7N1I4</accession>
<organism evidence="5 6">
    <name type="scientific">Pseudobacter ginsenosidimutans</name>
    <dbReference type="NCBI Taxonomy" id="661488"/>
    <lineage>
        <taxon>Bacteria</taxon>
        <taxon>Pseudomonadati</taxon>
        <taxon>Bacteroidota</taxon>
        <taxon>Chitinophagia</taxon>
        <taxon>Chitinophagales</taxon>
        <taxon>Chitinophagaceae</taxon>
        <taxon>Pseudobacter</taxon>
    </lineage>
</organism>
<dbReference type="Gene3D" id="3.40.30.10">
    <property type="entry name" value="Glutaredoxin"/>
    <property type="match status" value="1"/>
</dbReference>
<dbReference type="InterPro" id="IPR019734">
    <property type="entry name" value="TPR_rpt"/>
</dbReference>
<dbReference type="Pfam" id="PF14559">
    <property type="entry name" value="TPR_19"/>
    <property type="match status" value="1"/>
</dbReference>
<feature type="signal peptide" evidence="3">
    <location>
        <begin position="1"/>
        <end position="24"/>
    </location>
</feature>
<dbReference type="PANTHER" id="PTHR42852">
    <property type="entry name" value="THIOL:DISULFIDE INTERCHANGE PROTEIN DSBE"/>
    <property type="match status" value="1"/>
</dbReference>
<dbReference type="InterPro" id="IPR011990">
    <property type="entry name" value="TPR-like_helical_dom_sf"/>
</dbReference>
<dbReference type="PROSITE" id="PS50005">
    <property type="entry name" value="TPR"/>
    <property type="match status" value="1"/>
</dbReference>
<evidence type="ECO:0000256" key="1">
    <source>
        <dbReference type="PROSITE-ProRule" id="PRU00339"/>
    </source>
</evidence>
<evidence type="ECO:0000259" key="4">
    <source>
        <dbReference type="PROSITE" id="PS51352"/>
    </source>
</evidence>
<gene>
    <name evidence="5" type="ORF">EV199_0327</name>
</gene>
<keyword evidence="1" id="KW-0802">TPR repeat</keyword>
<dbReference type="PROSITE" id="PS51352">
    <property type="entry name" value="THIOREDOXIN_2"/>
    <property type="match status" value="1"/>
</dbReference>
<evidence type="ECO:0000313" key="6">
    <source>
        <dbReference type="Proteomes" id="UP000293874"/>
    </source>
</evidence>
<dbReference type="Gene3D" id="1.25.40.10">
    <property type="entry name" value="Tetratricopeptide repeat domain"/>
    <property type="match status" value="1"/>
</dbReference>
<dbReference type="RefSeq" id="WP_158643941.1">
    <property type="nucleotide sequence ID" value="NZ_CP042431.1"/>
</dbReference>
<dbReference type="SUPFAM" id="SSF81901">
    <property type="entry name" value="HCP-like"/>
    <property type="match status" value="1"/>
</dbReference>
<sequence length="378" mass="41471">MKRIILFSCALGFVFMLGATIARAQGAAAASTRPPVTLKVGDQAPPLAVEKWIKGQPVNSFQAGHVYIVEFWATWCGPCRAAMPHLSELAGKLKGKATVIGFDVQELIAGKNKNGDYITKVENFVKNLGDGMDYTVAADVREGTTWNTWMKAAGLGGIPASFVIDQEGKIVWIGHPMSGLDEVVDLVLQRKFDDAAREEITAKRKKNFEKVKELRAKLDEAKKSGNTAEILAATEAVNEVQPFMQDALLVAKYEHLRATDPKKAKQFALDAAKKHANNPLLLQSLSKAISDTRYPQGQQPDYALAVQIMEQAVARCAPDDPYAYSNLAEAYFKSGKMKEAVKTQERVVAILADTSLVEQKQEVKDRAAETLEKYKKAV</sequence>
<keyword evidence="5" id="KW-0413">Isomerase</keyword>
<dbReference type="GO" id="GO:0016853">
    <property type="term" value="F:isomerase activity"/>
    <property type="evidence" value="ECO:0007669"/>
    <property type="project" value="UniProtKB-KW"/>
</dbReference>
<feature type="domain" description="Thioredoxin" evidence="4">
    <location>
        <begin position="38"/>
        <end position="198"/>
    </location>
</feature>
<evidence type="ECO:0000256" key="2">
    <source>
        <dbReference type="SAM" id="Coils"/>
    </source>
</evidence>
<proteinExistence type="predicted"/>
<dbReference type="SUPFAM" id="SSF52833">
    <property type="entry name" value="Thioredoxin-like"/>
    <property type="match status" value="1"/>
</dbReference>
<feature type="repeat" description="TPR" evidence="1">
    <location>
        <begin position="321"/>
        <end position="354"/>
    </location>
</feature>
<dbReference type="InterPro" id="IPR050553">
    <property type="entry name" value="Thioredoxin_ResA/DsbE_sf"/>
</dbReference>
<dbReference type="InterPro" id="IPR036249">
    <property type="entry name" value="Thioredoxin-like_sf"/>
</dbReference>
<evidence type="ECO:0000313" key="5">
    <source>
        <dbReference type="EMBL" id="RZS74479.1"/>
    </source>
</evidence>
<dbReference type="EMBL" id="SGXA01000001">
    <property type="protein sequence ID" value="RZS74479.1"/>
    <property type="molecule type" value="Genomic_DNA"/>
</dbReference>
<feature type="coiled-coil region" evidence="2">
    <location>
        <begin position="204"/>
        <end position="231"/>
    </location>
</feature>
<dbReference type="CDD" id="cd02966">
    <property type="entry name" value="TlpA_like_family"/>
    <property type="match status" value="1"/>
</dbReference>
<feature type="chain" id="PRO_5020909683" evidence="3">
    <location>
        <begin position="25"/>
        <end position="378"/>
    </location>
</feature>
<dbReference type="PANTHER" id="PTHR42852:SF18">
    <property type="entry name" value="CHROMOSOME UNDETERMINED SCAFFOLD_47, WHOLE GENOME SHOTGUN SEQUENCE"/>
    <property type="match status" value="1"/>
</dbReference>
<dbReference type="AlphaFoldDB" id="A0A4Q7N1I4"/>
<keyword evidence="6" id="KW-1185">Reference proteome</keyword>
<keyword evidence="2" id="KW-0175">Coiled coil</keyword>
<keyword evidence="3" id="KW-0732">Signal</keyword>
<dbReference type="GO" id="GO:0016491">
    <property type="term" value="F:oxidoreductase activity"/>
    <property type="evidence" value="ECO:0007669"/>
    <property type="project" value="InterPro"/>
</dbReference>
<protein>
    <submittedName>
        <fullName evidence="5">Thiol-disulfide isomerase/thioredoxin</fullName>
    </submittedName>
</protein>
<dbReference type="InterPro" id="IPR013766">
    <property type="entry name" value="Thioredoxin_domain"/>
</dbReference>
<dbReference type="Pfam" id="PF08534">
    <property type="entry name" value="Redoxin"/>
    <property type="match status" value="1"/>
</dbReference>
<name>A0A4Q7N1I4_9BACT</name>
<dbReference type="GO" id="GO:0006950">
    <property type="term" value="P:response to stress"/>
    <property type="evidence" value="ECO:0007669"/>
    <property type="project" value="UniProtKB-ARBA"/>
</dbReference>
<comment type="caution">
    <text evidence="5">The sequence shown here is derived from an EMBL/GenBank/DDBJ whole genome shotgun (WGS) entry which is preliminary data.</text>
</comment>
<dbReference type="InterPro" id="IPR013740">
    <property type="entry name" value="Redoxin"/>
</dbReference>
<dbReference type="Proteomes" id="UP000293874">
    <property type="component" value="Unassembled WGS sequence"/>
</dbReference>
<dbReference type="OrthoDB" id="9802923at2"/>
<evidence type="ECO:0000256" key="3">
    <source>
        <dbReference type="SAM" id="SignalP"/>
    </source>
</evidence>
<reference evidence="5 6" key="1">
    <citation type="submission" date="2019-02" db="EMBL/GenBank/DDBJ databases">
        <title>Genomic Encyclopedia of Type Strains, Phase IV (KMG-IV): sequencing the most valuable type-strain genomes for metagenomic binning, comparative biology and taxonomic classification.</title>
        <authorList>
            <person name="Goeker M."/>
        </authorList>
    </citation>
    <scope>NUCLEOTIDE SEQUENCE [LARGE SCALE GENOMIC DNA]</scope>
    <source>
        <strain evidence="5 6">DSM 18116</strain>
    </source>
</reference>